<dbReference type="GO" id="GO:0016787">
    <property type="term" value="F:hydrolase activity"/>
    <property type="evidence" value="ECO:0007669"/>
    <property type="project" value="UniProtKB-KW"/>
</dbReference>
<dbReference type="Gene3D" id="3.40.50.1820">
    <property type="entry name" value="alpha/beta hydrolase"/>
    <property type="match status" value="1"/>
</dbReference>
<protein>
    <submittedName>
        <fullName evidence="6">Putative lipase esterase</fullName>
    </submittedName>
</protein>
<keyword evidence="7" id="KW-1185">Reference proteome</keyword>
<feature type="chain" id="PRO_5002543857" evidence="4">
    <location>
        <begin position="22"/>
        <end position="477"/>
    </location>
</feature>
<evidence type="ECO:0000259" key="5">
    <source>
        <dbReference type="Pfam" id="PF07859"/>
    </source>
</evidence>
<keyword evidence="2" id="KW-0378">Hydrolase</keyword>
<keyword evidence="4" id="KW-0732">Signal</keyword>
<evidence type="ECO:0000256" key="3">
    <source>
        <dbReference type="PROSITE-ProRule" id="PRU10038"/>
    </source>
</evidence>
<feature type="signal peptide" evidence="4">
    <location>
        <begin position="1"/>
        <end position="21"/>
    </location>
</feature>
<dbReference type="InterPro" id="IPR013094">
    <property type="entry name" value="AB_hydrolase_3"/>
</dbReference>
<dbReference type="PANTHER" id="PTHR48081">
    <property type="entry name" value="AB HYDROLASE SUPERFAMILY PROTEIN C4A8.06C"/>
    <property type="match status" value="1"/>
</dbReference>
<dbReference type="SUPFAM" id="SSF53474">
    <property type="entry name" value="alpha/beta-Hydrolases"/>
    <property type="match status" value="1"/>
</dbReference>
<name>A0A0G2F1Z8_PHACM</name>
<evidence type="ECO:0000313" key="6">
    <source>
        <dbReference type="EMBL" id="KKY28822.1"/>
    </source>
</evidence>
<dbReference type="InterPro" id="IPR033140">
    <property type="entry name" value="Lipase_GDXG_put_SER_AS"/>
</dbReference>
<evidence type="ECO:0000256" key="1">
    <source>
        <dbReference type="ARBA" id="ARBA00010515"/>
    </source>
</evidence>
<dbReference type="InterPro" id="IPR029058">
    <property type="entry name" value="AB_hydrolase_fold"/>
</dbReference>
<feature type="active site" evidence="3">
    <location>
        <position position="216"/>
    </location>
</feature>
<dbReference type="EMBL" id="LCWF01000009">
    <property type="protein sequence ID" value="KKY28822.1"/>
    <property type="molecule type" value="Genomic_DNA"/>
</dbReference>
<dbReference type="PROSITE" id="PS01174">
    <property type="entry name" value="LIPASE_GDXG_SER"/>
    <property type="match status" value="1"/>
</dbReference>
<reference evidence="6 7" key="2">
    <citation type="submission" date="2015-05" db="EMBL/GenBank/DDBJ databases">
        <authorList>
            <person name="Morales-Cruz A."/>
            <person name="Amrine K.C."/>
            <person name="Cantu D."/>
        </authorList>
    </citation>
    <scope>NUCLEOTIDE SEQUENCE [LARGE SCALE GENOMIC DNA]</scope>
    <source>
        <strain evidence="6">UCRPC4</strain>
    </source>
</reference>
<dbReference type="OrthoDB" id="5354320at2759"/>
<evidence type="ECO:0000256" key="4">
    <source>
        <dbReference type="SAM" id="SignalP"/>
    </source>
</evidence>
<proteinExistence type="inferred from homology"/>
<accession>A0A0G2F1Z8</accession>
<reference evidence="6 7" key="1">
    <citation type="submission" date="2015-05" db="EMBL/GenBank/DDBJ databases">
        <title>Distinctive expansion of gene families associated with plant cell wall degradation and secondary metabolism in the genomes of grapevine trunk pathogens.</title>
        <authorList>
            <person name="Lawrence D.P."/>
            <person name="Travadon R."/>
            <person name="Rolshausen P.E."/>
            <person name="Baumgartner K."/>
        </authorList>
    </citation>
    <scope>NUCLEOTIDE SEQUENCE [LARGE SCALE GENOMIC DNA]</scope>
    <source>
        <strain evidence="6">UCRPC4</strain>
    </source>
</reference>
<comment type="caution">
    <text evidence="6">The sequence shown here is derived from an EMBL/GenBank/DDBJ whole genome shotgun (WGS) entry which is preliminary data.</text>
</comment>
<comment type="similarity">
    <text evidence="1">Belongs to the 'GDXG' lipolytic enzyme family.</text>
</comment>
<feature type="domain" description="Alpha/beta hydrolase fold-3" evidence="5">
    <location>
        <begin position="135"/>
        <end position="378"/>
    </location>
</feature>
<organism evidence="6 7">
    <name type="scientific">Phaeomoniella chlamydospora</name>
    <name type="common">Phaeoacremonium chlamydosporum</name>
    <dbReference type="NCBI Taxonomy" id="158046"/>
    <lineage>
        <taxon>Eukaryota</taxon>
        <taxon>Fungi</taxon>
        <taxon>Dikarya</taxon>
        <taxon>Ascomycota</taxon>
        <taxon>Pezizomycotina</taxon>
        <taxon>Eurotiomycetes</taxon>
        <taxon>Chaetothyriomycetidae</taxon>
        <taxon>Phaeomoniellales</taxon>
        <taxon>Phaeomoniellaceae</taxon>
        <taxon>Phaeomoniella</taxon>
    </lineage>
</organism>
<dbReference type="AlphaFoldDB" id="A0A0G2F1Z8"/>
<dbReference type="InterPro" id="IPR050300">
    <property type="entry name" value="GDXG_lipolytic_enzyme"/>
</dbReference>
<sequence>MKLFLPRLPLIIATAILNVLSLSPASEHQEGIKGSMWVATCALGVEKEFNKEDAKEGDIAKGVKIPNVRQALFKAIEVLGDGTETYTMPNVKDIEAEWTGYRSNVGTKERRLNLPEEEQYKKLMEDENRTSDVTILYLHGGAHVAMDPASHREPVANLCKYTRGRALSLRYRLAPQNPFPASLLDAFIAYLYLLSPPAGAFHEPVDAESIFLSGDSAGGGLATSLLLTLLTLRREGVTQVRYNGEIVDITPPAGAILCSPWVDISRSMPSVYRNAKYDYIPPPTKAQSMPPVPMDLPADEVWPTKPPRVEMFCNASAIVHPLVSPIAASRQMWEGHPPVWISTGSEGLQDEDLILAERLAATGSTVLEVFDGMPHVFAFMFPKIQWSEEWFKSSTEFVTTIVSDRAMQTSMRLWTKNKGPQQMDLEKMIVEFVGDDTEINRRLNAGKEWRVKAEDEMVKKWEAASDKDSVRFKVKNA</sequence>
<dbReference type="Proteomes" id="UP000053317">
    <property type="component" value="Unassembled WGS sequence"/>
</dbReference>
<evidence type="ECO:0000313" key="7">
    <source>
        <dbReference type="Proteomes" id="UP000053317"/>
    </source>
</evidence>
<dbReference type="Pfam" id="PF07859">
    <property type="entry name" value="Abhydrolase_3"/>
    <property type="match status" value="1"/>
</dbReference>
<dbReference type="PANTHER" id="PTHR48081:SF25">
    <property type="entry name" value="PUTATIVE (AFU_ORTHOLOGUE AFUA_3G11560)-RELATED"/>
    <property type="match status" value="1"/>
</dbReference>
<gene>
    <name evidence="6" type="ORF">UCRPC4_g00383</name>
</gene>
<evidence type="ECO:0000256" key="2">
    <source>
        <dbReference type="ARBA" id="ARBA00022801"/>
    </source>
</evidence>